<reference evidence="1 2" key="1">
    <citation type="submission" date="2016-07" db="EMBL/GenBank/DDBJ databases">
        <title>Multiple horizontal gene transfer events from other fungi enriched the ability of initially mycotrophic Trichoderma (Ascomycota) to feed on dead plant biomass.</title>
        <authorList>
            <consortium name="DOE Joint Genome Institute"/>
            <person name="Aerts A."/>
            <person name="Atanasova L."/>
            <person name="Chenthamara K."/>
            <person name="Zhang J."/>
            <person name="Grujic M."/>
            <person name="Henrissat B."/>
            <person name="Kuo A."/>
            <person name="Salamov A."/>
            <person name="Lipzen A."/>
            <person name="Labutti K."/>
            <person name="Barry K."/>
            <person name="Miao Y."/>
            <person name="Rahimi M.J."/>
            <person name="Shen Q."/>
            <person name="Grigoriev I.V."/>
            <person name="Kubicek C.P."/>
            <person name="Druzhinina I.S."/>
        </authorList>
    </citation>
    <scope>NUCLEOTIDE SEQUENCE [LARGE SCALE GENOMIC DNA]</scope>
    <source>
        <strain evidence="1 2">CBS 433.97</strain>
    </source>
</reference>
<keyword evidence="2" id="KW-1185">Reference proteome</keyword>
<accession>A0A2T3ZKQ8</accession>
<evidence type="ECO:0000313" key="2">
    <source>
        <dbReference type="Proteomes" id="UP000240493"/>
    </source>
</evidence>
<proteinExistence type="predicted"/>
<dbReference type="AlphaFoldDB" id="A0A2T3ZKQ8"/>
<name>A0A2T3ZKQ8_TRIA4</name>
<dbReference type="Proteomes" id="UP000240493">
    <property type="component" value="Unassembled WGS sequence"/>
</dbReference>
<evidence type="ECO:0000313" key="1">
    <source>
        <dbReference type="EMBL" id="PTB45390.1"/>
    </source>
</evidence>
<gene>
    <name evidence="1" type="ORF">M441DRAFT_54450</name>
</gene>
<dbReference type="EMBL" id="KZ679257">
    <property type="protein sequence ID" value="PTB45390.1"/>
    <property type="molecule type" value="Genomic_DNA"/>
</dbReference>
<sequence>MPFVHGGLKDKTCRRGCIRDTCAFSLCFCILHVLPSTIRISLSLGPDAWEKRGKQDSEARRYQVLFSKTY</sequence>
<protein>
    <submittedName>
        <fullName evidence="1">Uncharacterized protein</fullName>
    </submittedName>
</protein>
<organism evidence="1 2">
    <name type="scientific">Trichoderma asperellum (strain ATCC 204424 / CBS 433.97 / NBRC 101777)</name>
    <dbReference type="NCBI Taxonomy" id="1042311"/>
    <lineage>
        <taxon>Eukaryota</taxon>
        <taxon>Fungi</taxon>
        <taxon>Dikarya</taxon>
        <taxon>Ascomycota</taxon>
        <taxon>Pezizomycotina</taxon>
        <taxon>Sordariomycetes</taxon>
        <taxon>Hypocreomycetidae</taxon>
        <taxon>Hypocreales</taxon>
        <taxon>Hypocreaceae</taxon>
        <taxon>Trichoderma</taxon>
    </lineage>
</organism>